<proteinExistence type="predicted"/>
<dbReference type="Pfam" id="PF05768">
    <property type="entry name" value="Glrx-like"/>
    <property type="match status" value="1"/>
</dbReference>
<feature type="region of interest" description="Disordered" evidence="1">
    <location>
        <begin position="90"/>
        <end position="112"/>
    </location>
</feature>
<dbReference type="SUPFAM" id="SSF52833">
    <property type="entry name" value="Thioredoxin-like"/>
    <property type="match status" value="1"/>
</dbReference>
<accession>A0ABS9P6H0</accession>
<gene>
    <name evidence="2" type="ORF">HOP52_06190</name>
</gene>
<comment type="caution">
    <text evidence="2">The sequence shown here is derived from an EMBL/GenBank/DDBJ whole genome shotgun (WGS) entry which is preliminary data.</text>
</comment>
<dbReference type="Gene3D" id="3.40.30.10">
    <property type="entry name" value="Glutaredoxin"/>
    <property type="match status" value="1"/>
</dbReference>
<organism evidence="2 3">
    <name type="scientific">Billgrantia campisalis</name>
    <dbReference type="NCBI Taxonomy" id="74661"/>
    <lineage>
        <taxon>Bacteria</taxon>
        <taxon>Pseudomonadati</taxon>
        <taxon>Pseudomonadota</taxon>
        <taxon>Gammaproteobacteria</taxon>
        <taxon>Oceanospirillales</taxon>
        <taxon>Halomonadaceae</taxon>
        <taxon>Billgrantia</taxon>
    </lineage>
</organism>
<evidence type="ECO:0000256" key="1">
    <source>
        <dbReference type="SAM" id="MobiDB-lite"/>
    </source>
</evidence>
<name>A0ABS9P6H0_9GAMM</name>
<sequence length="112" mass="12665">MIELRLYTTLGCHLCERLEALLATLCACEYRLERIEISEDDVLVERYGVRIPVLVDEAGDELDLGFEPARLADWLDARGRLDAAAWQRLQAGEPPRSPPARPESRGGRRYLG</sequence>
<evidence type="ECO:0000313" key="3">
    <source>
        <dbReference type="Proteomes" id="UP000814385"/>
    </source>
</evidence>
<dbReference type="EMBL" id="JABFUC010000004">
    <property type="protein sequence ID" value="MCG6657354.1"/>
    <property type="molecule type" value="Genomic_DNA"/>
</dbReference>
<reference evidence="2 3" key="1">
    <citation type="submission" date="2020-05" db="EMBL/GenBank/DDBJ databases">
        <title>Comparative genomic analysis of denitrifying bacteria from Halomonas genus.</title>
        <authorList>
            <person name="Wang L."/>
            <person name="Shao Z."/>
        </authorList>
    </citation>
    <scope>NUCLEOTIDE SEQUENCE [LARGE SCALE GENOMIC DNA]</scope>
    <source>
        <strain evidence="2 3">A4</strain>
    </source>
</reference>
<dbReference type="Proteomes" id="UP000814385">
    <property type="component" value="Unassembled WGS sequence"/>
</dbReference>
<dbReference type="RefSeq" id="WP_238976496.1">
    <property type="nucleotide sequence ID" value="NZ_JABFUC010000004.1"/>
</dbReference>
<keyword evidence="3" id="KW-1185">Reference proteome</keyword>
<dbReference type="InterPro" id="IPR036249">
    <property type="entry name" value="Thioredoxin-like_sf"/>
</dbReference>
<protein>
    <submittedName>
        <fullName evidence="2">Glutaredoxin family protein</fullName>
    </submittedName>
</protein>
<dbReference type="InterPro" id="IPR008554">
    <property type="entry name" value="Glutaredoxin-like"/>
</dbReference>
<evidence type="ECO:0000313" key="2">
    <source>
        <dbReference type="EMBL" id="MCG6657354.1"/>
    </source>
</evidence>